<dbReference type="InterPro" id="IPR027417">
    <property type="entry name" value="P-loop_NTPase"/>
</dbReference>
<dbReference type="RefSeq" id="WP_215610744.1">
    <property type="nucleotide sequence ID" value="NZ_JADOES010000054.1"/>
</dbReference>
<comment type="caution">
    <text evidence="4">The sequence shown here is derived from an EMBL/GenBank/DDBJ whole genome shotgun (WGS) entry which is preliminary data.</text>
</comment>
<dbReference type="InterPro" id="IPR016024">
    <property type="entry name" value="ARM-type_fold"/>
</dbReference>
<dbReference type="InterPro" id="IPR045429">
    <property type="entry name" value="EAD10"/>
</dbReference>
<dbReference type="Gene3D" id="1.25.10.10">
    <property type="entry name" value="Leucine-rich Repeat Variant"/>
    <property type="match status" value="2"/>
</dbReference>
<evidence type="ECO:0000256" key="1">
    <source>
        <dbReference type="ARBA" id="ARBA00022549"/>
    </source>
</evidence>
<dbReference type="PANTHER" id="PTHR46844:SF1">
    <property type="entry name" value="SLR5058 PROTEIN"/>
    <property type="match status" value="1"/>
</dbReference>
<keyword evidence="1" id="KW-0042">Antenna complex</keyword>
<reference evidence="4" key="2">
    <citation type="journal article" date="2021" name="Mar. Drugs">
        <title>Genome Reduction and Secondary Metabolism of the Marine Sponge-Associated Cyanobacterium Leptothoe.</title>
        <authorList>
            <person name="Konstantinou D."/>
            <person name="Popin R.V."/>
            <person name="Fewer D.P."/>
            <person name="Sivonen K."/>
            <person name="Gkelis S."/>
        </authorList>
    </citation>
    <scope>NUCLEOTIDE SEQUENCE</scope>
    <source>
        <strain evidence="4">TAU-MAC 1115</strain>
    </source>
</reference>
<evidence type="ECO:0000256" key="2">
    <source>
        <dbReference type="ARBA" id="ARBA00022738"/>
    </source>
</evidence>
<dbReference type="SMART" id="SM00382">
    <property type="entry name" value="AAA"/>
    <property type="match status" value="1"/>
</dbReference>
<dbReference type="Pfam" id="PF05729">
    <property type="entry name" value="NACHT"/>
    <property type="match status" value="1"/>
</dbReference>
<gene>
    <name evidence="4" type="ORF">IXB50_19850</name>
</gene>
<reference evidence="4" key="1">
    <citation type="submission" date="2020-11" db="EMBL/GenBank/DDBJ databases">
        <authorList>
            <person name="Konstantinou D."/>
            <person name="Gkelis S."/>
            <person name="Popin R."/>
            <person name="Fewer D."/>
            <person name="Sivonen K."/>
        </authorList>
    </citation>
    <scope>NUCLEOTIDE SEQUENCE</scope>
    <source>
        <strain evidence="4">TAU-MAC 1115</strain>
    </source>
</reference>
<dbReference type="EMBL" id="JADOES010000054">
    <property type="protein sequence ID" value="MBT9317679.1"/>
    <property type="molecule type" value="Genomic_DNA"/>
</dbReference>
<dbReference type="PANTHER" id="PTHR46844">
    <property type="entry name" value="SLR5058 PROTEIN"/>
    <property type="match status" value="1"/>
</dbReference>
<sequence>MTTPDELLPLIEHVLNLGEKDESELEHWSQTEDGQKVIQYVIQIGKYNTNLGEGKDISIGDQLDRALLEEIRALFRSQISPQPPEINWQRVSRLLLEQQVQRLTSNPLTHIEGIAYRTDQVYVPLGLVERKRQSRRGKDILPEEGSQLYQETEIIRQFEHEEFLEQVLRQGDSPRSGGRRLAIIGEPGSGKTTLLQRIAHWISQTINNSIVIWISLADLQGELLENYLLERWLQTVVQQHGKAEASPKIKDTFIAQFQQGRIWLLLDGADEMQTSVGNPLTEISRQTRIGGLLSQARIVLTCRLNLWDSKRNALDTFDTYCTLEFSYPQQVEKFICQWFRALAEEQEEQAEQLCAALKLPGKERIQDLVKNPLRLALLCFNWYLGEGMLPETKAGLYNQFVTDFYEWKREQFPTTAEQRSLLNAALGEVAREALDKEETRFRLRHDFVCGFLGELDDEDSLLHLSLKLGWLNKVGLDTENQRKTVYAFFHPTIEEYFAALAIDNWPFFINHTLTDSTHEQSSYRCFEPQWKEVFLLWMGRDNLANDEKEALITVLIEFDDGIEYPFYGLRAYWLAAAGINEFKSYSRAKEVIDFLVKLCFGWSESFNLSVSIASIFDSIQFASRECLLETDHNRAISSLADYIDLTTDEFVKIQASKNLEKLDTNNPIILTTLTRILDSTSNKYVYWQAAQALGRIDPNNKKAILALLEFIEANRNDAYICHKILDLINNPGNQTSIKVLTQLLELTRGTLMEIGSIYWHTFNALALMNDGISTIILEVSRLLRENKDLAILEKVTSYFENLIIPRKDKSFCLNLNEIISLFLEIISLPNEENSRCMDDKELFMQTQVQSRVIRILGEIGSNNPDVYLALEKLITTTFSESMRMSIARSLGKADIGNFLAKSILLQTINSTEDKGLLQQAARYLLEIDVDKALGTEILIRLLSNEETRLMAIEGLGELGKDNSIVIINALTQLIGITENEDMCWRAAFNLWQIDAGNAKALVVFKKQIELEVYNYQMQLPFDGRSSYRTSATLNAISKHSTKNIQIDQDFINLLLDLVESSEHEELIVKVVEILGDVAVGNRKLIHKLLKLIKNTRKNVERVGENEYMEQSKSSDFWSELTSEEITRRQRDLLAALRKILSIRDKKLFVIDFKNEILDLNTIEEKGIEYFKAVFGIVWYCAESISYPYFYKIWHNQLSFREIK</sequence>
<dbReference type="Pfam" id="PF22730">
    <property type="entry name" value="NCC-H"/>
    <property type="match status" value="1"/>
</dbReference>
<dbReference type="InterPro" id="IPR007111">
    <property type="entry name" value="NACHT_NTPase"/>
</dbReference>
<keyword evidence="5" id="KW-1185">Reference proteome</keyword>
<dbReference type="SUPFAM" id="SSF48371">
    <property type="entry name" value="ARM repeat"/>
    <property type="match status" value="2"/>
</dbReference>
<dbReference type="Gene3D" id="3.40.50.300">
    <property type="entry name" value="P-loop containing nucleotide triphosphate hydrolases"/>
    <property type="match status" value="1"/>
</dbReference>
<organism evidence="4 5">
    <name type="scientific">Leptothoe spongobia TAU-MAC 1115</name>
    <dbReference type="NCBI Taxonomy" id="1967444"/>
    <lineage>
        <taxon>Bacteria</taxon>
        <taxon>Bacillati</taxon>
        <taxon>Cyanobacteriota</taxon>
        <taxon>Cyanophyceae</taxon>
        <taxon>Nodosilineales</taxon>
        <taxon>Cymatolegaceae</taxon>
        <taxon>Leptothoe</taxon>
        <taxon>Leptothoe spongobia</taxon>
    </lineage>
</organism>
<dbReference type="PROSITE" id="PS50837">
    <property type="entry name" value="NACHT"/>
    <property type="match status" value="1"/>
</dbReference>
<evidence type="ECO:0000259" key="3">
    <source>
        <dbReference type="PROSITE" id="PS50837"/>
    </source>
</evidence>
<dbReference type="GO" id="GO:0030089">
    <property type="term" value="C:phycobilisome"/>
    <property type="evidence" value="ECO:0007669"/>
    <property type="project" value="UniProtKB-KW"/>
</dbReference>
<dbReference type="AlphaFoldDB" id="A0A947GKP9"/>
<dbReference type="SUPFAM" id="SSF52540">
    <property type="entry name" value="P-loop containing nucleoside triphosphate hydrolases"/>
    <property type="match status" value="1"/>
</dbReference>
<dbReference type="Proteomes" id="UP000717364">
    <property type="component" value="Unassembled WGS sequence"/>
</dbReference>
<dbReference type="InterPro" id="IPR054570">
    <property type="entry name" value="NCC-H_dom"/>
</dbReference>
<protein>
    <submittedName>
        <fullName evidence="4">NACHT domain-containing protein</fullName>
    </submittedName>
</protein>
<keyword evidence="2" id="KW-0605">Phycobilisome</keyword>
<proteinExistence type="predicted"/>
<dbReference type="Pfam" id="PF19954">
    <property type="entry name" value="EAD10"/>
    <property type="match status" value="1"/>
</dbReference>
<evidence type="ECO:0000313" key="4">
    <source>
        <dbReference type="EMBL" id="MBT9317679.1"/>
    </source>
</evidence>
<name>A0A947GKP9_9CYAN</name>
<dbReference type="InterPro" id="IPR011989">
    <property type="entry name" value="ARM-like"/>
</dbReference>
<evidence type="ECO:0000313" key="5">
    <source>
        <dbReference type="Proteomes" id="UP000717364"/>
    </source>
</evidence>
<feature type="domain" description="NACHT" evidence="3">
    <location>
        <begin position="179"/>
        <end position="303"/>
    </location>
</feature>
<dbReference type="InterPro" id="IPR003593">
    <property type="entry name" value="AAA+_ATPase"/>
</dbReference>
<accession>A0A947GKP9</accession>